<evidence type="ECO:0000256" key="24">
    <source>
        <dbReference type="ARBA" id="ARBA00044770"/>
    </source>
</evidence>
<reference evidence="32" key="1">
    <citation type="submission" date="2020-10" db="EMBL/GenBank/DDBJ databases">
        <title>Genome sequence of the unusual species of purple photosynthetic bacteria, Phaeovibrio sulfidiphilus DSM 23193, type strain.</title>
        <authorList>
            <person name="Kyndt J.A."/>
            <person name="Meyer T.E."/>
        </authorList>
    </citation>
    <scope>NUCLEOTIDE SEQUENCE</scope>
    <source>
        <strain evidence="32">DSM 23193</strain>
    </source>
</reference>
<evidence type="ECO:0000256" key="4">
    <source>
        <dbReference type="ARBA" id="ARBA00007739"/>
    </source>
</evidence>
<dbReference type="NCBIfam" id="TIGR02074">
    <property type="entry name" value="PBP_1a_fam"/>
    <property type="match status" value="1"/>
</dbReference>
<name>A0A8J6YI84_9PROT</name>
<evidence type="ECO:0000313" key="33">
    <source>
        <dbReference type="Proteomes" id="UP000631034"/>
    </source>
</evidence>
<accession>A0A8J6YI84</accession>
<dbReference type="UniPathway" id="UPA00219"/>
<dbReference type="Pfam" id="PF17092">
    <property type="entry name" value="PCB_OB"/>
    <property type="match status" value="1"/>
</dbReference>
<evidence type="ECO:0000256" key="22">
    <source>
        <dbReference type="ARBA" id="ARBA00023316"/>
    </source>
</evidence>
<evidence type="ECO:0000256" key="6">
    <source>
        <dbReference type="ARBA" id="ARBA00018638"/>
    </source>
</evidence>
<feature type="compositionally biased region" description="Gly residues" evidence="27">
    <location>
        <begin position="821"/>
        <end position="831"/>
    </location>
</feature>
<comment type="similarity">
    <text evidence="3">In the C-terminal section; belongs to the transpeptidase family.</text>
</comment>
<keyword evidence="19" id="KW-0472">Membrane</keyword>
<dbReference type="CDD" id="cd00164">
    <property type="entry name" value="S1_like"/>
    <property type="match status" value="1"/>
</dbReference>
<evidence type="ECO:0000256" key="20">
    <source>
        <dbReference type="ARBA" id="ARBA00023251"/>
    </source>
</evidence>
<evidence type="ECO:0000259" key="30">
    <source>
        <dbReference type="Pfam" id="PF00912"/>
    </source>
</evidence>
<gene>
    <name evidence="32" type="ORF">IHV25_03540</name>
</gene>
<evidence type="ECO:0000256" key="17">
    <source>
        <dbReference type="ARBA" id="ARBA00022984"/>
    </source>
</evidence>
<organism evidence="32 33">
    <name type="scientific">Phaeovibrio sulfidiphilus</name>
    <dbReference type="NCBI Taxonomy" id="1220600"/>
    <lineage>
        <taxon>Bacteria</taxon>
        <taxon>Pseudomonadati</taxon>
        <taxon>Pseudomonadota</taxon>
        <taxon>Alphaproteobacteria</taxon>
        <taxon>Rhodospirillales</taxon>
        <taxon>Rhodospirillaceae</taxon>
        <taxon>Phaeovibrio</taxon>
    </lineage>
</organism>
<evidence type="ECO:0000256" key="27">
    <source>
        <dbReference type="SAM" id="MobiDB-lite"/>
    </source>
</evidence>
<keyword evidence="16" id="KW-0735">Signal-anchor</keyword>
<dbReference type="GO" id="GO:0030288">
    <property type="term" value="C:outer membrane-bounded periplasmic space"/>
    <property type="evidence" value="ECO:0007669"/>
    <property type="project" value="TreeGrafter"/>
</dbReference>
<dbReference type="GO" id="GO:0046677">
    <property type="term" value="P:response to antibiotic"/>
    <property type="evidence" value="ECO:0007669"/>
    <property type="project" value="UniProtKB-KW"/>
</dbReference>
<evidence type="ECO:0000256" key="13">
    <source>
        <dbReference type="ARBA" id="ARBA00022692"/>
    </source>
</evidence>
<evidence type="ECO:0000256" key="19">
    <source>
        <dbReference type="ARBA" id="ARBA00023136"/>
    </source>
</evidence>
<dbReference type="RefSeq" id="WP_192533736.1">
    <property type="nucleotide sequence ID" value="NZ_JACZHT010000002.1"/>
</dbReference>
<dbReference type="EC" id="3.4.16.4" evidence="5"/>
<dbReference type="GO" id="GO:0009252">
    <property type="term" value="P:peptidoglycan biosynthetic process"/>
    <property type="evidence" value="ECO:0007669"/>
    <property type="project" value="UniProtKB-UniPathway"/>
</dbReference>
<dbReference type="SUPFAM" id="SSF53955">
    <property type="entry name" value="Lysozyme-like"/>
    <property type="match status" value="1"/>
</dbReference>
<comment type="catalytic activity">
    <reaction evidence="25">
        <text>[GlcNAc-(1-&gt;4)-Mur2Ac(oyl-L-Ala-gamma-D-Glu-L-Lys-D-Ala-D-Ala)](n)-di-trans,octa-cis-undecaprenyl diphosphate + beta-D-GlcNAc-(1-&gt;4)-Mur2Ac(oyl-L-Ala-gamma-D-Glu-L-Lys-D-Ala-D-Ala)-di-trans,octa-cis-undecaprenyl diphosphate = [GlcNAc-(1-&gt;4)-Mur2Ac(oyl-L-Ala-gamma-D-Glu-L-Lys-D-Ala-D-Ala)](n+1)-di-trans,octa-cis-undecaprenyl diphosphate + di-trans,octa-cis-undecaprenyl diphosphate + H(+)</text>
        <dbReference type="Rhea" id="RHEA:23708"/>
        <dbReference type="Rhea" id="RHEA-COMP:9602"/>
        <dbReference type="Rhea" id="RHEA-COMP:9603"/>
        <dbReference type="ChEBI" id="CHEBI:15378"/>
        <dbReference type="ChEBI" id="CHEBI:58405"/>
        <dbReference type="ChEBI" id="CHEBI:60033"/>
        <dbReference type="ChEBI" id="CHEBI:78435"/>
        <dbReference type="EC" id="2.4.99.28"/>
    </reaction>
</comment>
<evidence type="ECO:0000256" key="25">
    <source>
        <dbReference type="ARBA" id="ARBA00049902"/>
    </source>
</evidence>
<keyword evidence="10" id="KW-0645">Protease</keyword>
<dbReference type="Pfam" id="PF00905">
    <property type="entry name" value="Transpeptidase"/>
    <property type="match status" value="1"/>
</dbReference>
<evidence type="ECO:0000256" key="9">
    <source>
        <dbReference type="ARBA" id="ARBA00022645"/>
    </source>
</evidence>
<dbReference type="Gene3D" id="1.10.3810.10">
    <property type="entry name" value="Biosynthetic peptidoglycan transglycosylase-like"/>
    <property type="match status" value="1"/>
</dbReference>
<evidence type="ECO:0000256" key="26">
    <source>
        <dbReference type="ARBA" id="ARBA00060592"/>
    </source>
</evidence>
<dbReference type="PANTHER" id="PTHR32282:SF27">
    <property type="entry name" value="PENICILLIN-BINDING PROTEIN 1A"/>
    <property type="match status" value="1"/>
</dbReference>
<keyword evidence="17" id="KW-0573">Peptidoglycan synthesis</keyword>
<dbReference type="InterPro" id="IPR001460">
    <property type="entry name" value="PCN-bd_Tpept"/>
</dbReference>
<dbReference type="GO" id="GO:0008658">
    <property type="term" value="F:penicillin binding"/>
    <property type="evidence" value="ECO:0007669"/>
    <property type="project" value="InterPro"/>
</dbReference>
<keyword evidence="15" id="KW-0133">Cell shape</keyword>
<comment type="pathway">
    <text evidence="26">Glycan biosynthesis.</text>
</comment>
<evidence type="ECO:0000259" key="31">
    <source>
        <dbReference type="Pfam" id="PF17092"/>
    </source>
</evidence>
<evidence type="ECO:0000256" key="10">
    <source>
        <dbReference type="ARBA" id="ARBA00022670"/>
    </source>
</evidence>
<feature type="domain" description="Penicillin-binding protein transpeptidase" evidence="29">
    <location>
        <begin position="438"/>
        <end position="728"/>
    </location>
</feature>
<keyword evidence="12" id="KW-0808">Transferase</keyword>
<keyword evidence="22" id="KW-0961">Cell wall biogenesis/degradation</keyword>
<keyword evidence="8" id="KW-0997">Cell inner membrane</keyword>
<evidence type="ECO:0000256" key="3">
    <source>
        <dbReference type="ARBA" id="ARBA00007090"/>
    </source>
</evidence>
<keyword evidence="18" id="KW-1133">Transmembrane helix</keyword>
<dbReference type="InterPro" id="IPR050396">
    <property type="entry name" value="Glycosyltr_51/Transpeptidase"/>
</dbReference>
<protein>
    <recommendedName>
        <fullName evidence="6">Penicillin-binding protein 1A</fullName>
        <ecNumber evidence="24">2.4.99.28</ecNumber>
        <ecNumber evidence="5">3.4.16.4</ecNumber>
    </recommendedName>
</protein>
<evidence type="ECO:0000256" key="16">
    <source>
        <dbReference type="ARBA" id="ARBA00022968"/>
    </source>
</evidence>
<dbReference type="FunFam" id="1.10.3810.10:FF:000003">
    <property type="entry name" value="Penicillin-binding protein 1a"/>
    <property type="match status" value="1"/>
</dbReference>
<keyword evidence="14" id="KW-0378">Hydrolase</keyword>
<dbReference type="GO" id="GO:0009002">
    <property type="term" value="F:serine-type D-Ala-D-Ala carboxypeptidase activity"/>
    <property type="evidence" value="ECO:0007669"/>
    <property type="project" value="UniProtKB-EC"/>
</dbReference>
<evidence type="ECO:0000256" key="1">
    <source>
        <dbReference type="ARBA" id="ARBA00004249"/>
    </source>
</evidence>
<keyword evidence="20" id="KW-0046">Antibiotic resistance</keyword>
<evidence type="ECO:0000256" key="28">
    <source>
        <dbReference type="SAM" id="SignalP"/>
    </source>
</evidence>
<dbReference type="Proteomes" id="UP000631034">
    <property type="component" value="Unassembled WGS sequence"/>
</dbReference>
<dbReference type="EMBL" id="JACZHT010000002">
    <property type="protein sequence ID" value="MBE1236726.1"/>
    <property type="molecule type" value="Genomic_DNA"/>
</dbReference>
<evidence type="ECO:0000256" key="21">
    <source>
        <dbReference type="ARBA" id="ARBA00023268"/>
    </source>
</evidence>
<comment type="pathway">
    <text evidence="2">Cell wall biogenesis; peptidoglycan biosynthesis.</text>
</comment>
<dbReference type="InterPro" id="IPR031376">
    <property type="entry name" value="PCB_OB"/>
</dbReference>
<evidence type="ECO:0000256" key="14">
    <source>
        <dbReference type="ARBA" id="ARBA00022801"/>
    </source>
</evidence>
<dbReference type="GO" id="GO:0006508">
    <property type="term" value="P:proteolysis"/>
    <property type="evidence" value="ECO:0007669"/>
    <property type="project" value="UniProtKB-KW"/>
</dbReference>
<feature type="signal peptide" evidence="28">
    <location>
        <begin position="1"/>
        <end position="19"/>
    </location>
</feature>
<keyword evidence="9" id="KW-0121">Carboxypeptidase</keyword>
<dbReference type="GO" id="GO:0008360">
    <property type="term" value="P:regulation of cell shape"/>
    <property type="evidence" value="ECO:0007669"/>
    <property type="project" value="UniProtKB-KW"/>
</dbReference>
<evidence type="ECO:0000256" key="5">
    <source>
        <dbReference type="ARBA" id="ARBA00012448"/>
    </source>
</evidence>
<evidence type="ECO:0000256" key="12">
    <source>
        <dbReference type="ARBA" id="ARBA00022679"/>
    </source>
</evidence>
<keyword evidence="21" id="KW-0511">Multifunctional enzyme</keyword>
<sequence length="846" mass="92428">MFKLFLSLALFFTVSGAGAGAVVYDRYSADLPDYQALEKYEPDITTRVLASDGRLMAEYATEKRIYVPIDAMPDRIRKAFIAAEDKNFYTHSGVDFVAMVRAMGQNVESLGSGRRPKGASTITQQVAKNFLLTPAPTLDRKIKEAILAFRIEQAFSKDYILELYLNEIFLGMRSYGVAAAALNYFNKSLDELTLGETAFLAALPKGPNNYHPERHPEAAKARRDWVLQRMQEDGYITAAEADAARAEPIVLRSRDETQSARNAGFFSEEVRRIVQARFGDDALYKGGLYVRTTMDPALQEMATRALQNGLMEYDRRHGWRGPVARLPGVDDQWAENLKAVSRPQGMPSRWRMAVVLRVDPTEVKLGFEDGYGGQIPMSEMTWARPVNERGQMGATPKKPSDILAPGDIILVEPREKDARGKALPAGTFSLRQIPAVEGALVAMDPHTGRVLAMVGGFSPERSEFNRVTQALRQPGSVFKPFVYLAALDHGYTPATLILDEPFVYKVPGAPAWSPRNYGGQFFGPTTLRIGVEKSRNLMTVRLANAVGMDTVAEYAERFGVVEKMPRLLSAALGAVETRVIDITTAYAMLVNGGRRIHPVYIDRIQDRHGVTVFRSDTRPCDECQGTDTAHIPSIEDNREIMTDPLSAYQMVSILQGVVQRGTGARVAAVGKTVAGKTGTSNDSRDTWFVGFSPDLAVGVFVGFDTPRSLGSREAGSTVAAPIFTAFMKEALAGKPDIPFRVPPGINFVRIDRLLGYRAGPDDPNAFLEAFKPGTEPSMAQMMTPLDGSMGADGYDDPNLWSDDGYYIGRGQGDPSQPQGPGVPGAPGGMPGYGEPPSTAPVAGDVY</sequence>
<evidence type="ECO:0000256" key="11">
    <source>
        <dbReference type="ARBA" id="ARBA00022676"/>
    </source>
</evidence>
<dbReference type="InterPro" id="IPR012340">
    <property type="entry name" value="NA-bd_OB-fold"/>
</dbReference>
<evidence type="ECO:0000256" key="23">
    <source>
        <dbReference type="ARBA" id="ARBA00034000"/>
    </source>
</evidence>
<evidence type="ECO:0000313" key="32">
    <source>
        <dbReference type="EMBL" id="MBE1236726.1"/>
    </source>
</evidence>
<keyword evidence="13" id="KW-0812">Transmembrane</keyword>
<comment type="similarity">
    <text evidence="4">In the N-terminal section; belongs to the glycosyltransferase 51 family.</text>
</comment>
<dbReference type="Pfam" id="PF00912">
    <property type="entry name" value="Transgly"/>
    <property type="match status" value="1"/>
</dbReference>
<keyword evidence="7" id="KW-1003">Cell membrane</keyword>
<dbReference type="InterPro" id="IPR001264">
    <property type="entry name" value="Glyco_trans_51"/>
</dbReference>
<dbReference type="PANTHER" id="PTHR32282">
    <property type="entry name" value="BINDING PROTEIN TRANSPEPTIDASE, PUTATIVE-RELATED"/>
    <property type="match status" value="1"/>
</dbReference>
<evidence type="ECO:0000259" key="29">
    <source>
        <dbReference type="Pfam" id="PF00905"/>
    </source>
</evidence>
<dbReference type="InterPro" id="IPR023346">
    <property type="entry name" value="Lysozyme-like_dom_sf"/>
</dbReference>
<proteinExistence type="inferred from homology"/>
<dbReference type="Gene3D" id="2.40.50.140">
    <property type="entry name" value="Nucleic acid-binding proteins"/>
    <property type="match status" value="1"/>
</dbReference>
<feature type="domain" description="Penicillin-binding protein OB-like" evidence="31">
    <location>
        <begin position="319"/>
        <end position="436"/>
    </location>
</feature>
<evidence type="ECO:0000256" key="7">
    <source>
        <dbReference type="ARBA" id="ARBA00022475"/>
    </source>
</evidence>
<dbReference type="GO" id="GO:0005886">
    <property type="term" value="C:plasma membrane"/>
    <property type="evidence" value="ECO:0007669"/>
    <property type="project" value="UniProtKB-SubCell"/>
</dbReference>
<dbReference type="EC" id="2.4.99.28" evidence="24"/>
<feature type="region of interest" description="Disordered" evidence="27">
    <location>
        <begin position="802"/>
        <end position="846"/>
    </location>
</feature>
<evidence type="ECO:0000256" key="2">
    <source>
        <dbReference type="ARBA" id="ARBA00004752"/>
    </source>
</evidence>
<evidence type="ECO:0000256" key="18">
    <source>
        <dbReference type="ARBA" id="ARBA00022989"/>
    </source>
</evidence>
<dbReference type="AlphaFoldDB" id="A0A8J6YI84"/>
<dbReference type="GO" id="GO:0008955">
    <property type="term" value="F:peptidoglycan glycosyltransferase activity"/>
    <property type="evidence" value="ECO:0007669"/>
    <property type="project" value="UniProtKB-EC"/>
</dbReference>
<dbReference type="Gene3D" id="3.40.710.10">
    <property type="entry name" value="DD-peptidase/beta-lactamase superfamily"/>
    <property type="match status" value="2"/>
</dbReference>
<feature type="chain" id="PRO_5035181768" description="Penicillin-binding protein 1A" evidence="28">
    <location>
        <begin position="20"/>
        <end position="846"/>
    </location>
</feature>
<comment type="subcellular location">
    <subcellularLocation>
        <location evidence="1">Cell inner membrane</location>
        <topology evidence="1">Single-pass type II membrane protein</topology>
    </subcellularLocation>
</comment>
<keyword evidence="11" id="KW-0328">Glycosyltransferase</keyword>
<evidence type="ECO:0000256" key="8">
    <source>
        <dbReference type="ARBA" id="ARBA00022519"/>
    </source>
</evidence>
<dbReference type="SUPFAM" id="SSF56601">
    <property type="entry name" value="beta-lactamase/transpeptidase-like"/>
    <property type="match status" value="1"/>
</dbReference>
<dbReference type="InterPro" id="IPR036950">
    <property type="entry name" value="PBP_transglycosylase"/>
</dbReference>
<comment type="catalytic activity">
    <reaction evidence="23">
        <text>Preferential cleavage: (Ac)2-L-Lys-D-Ala-|-D-Ala. Also transpeptidation of peptidyl-alanyl moieties that are N-acyl substituents of D-alanine.</text>
        <dbReference type="EC" id="3.4.16.4"/>
    </reaction>
</comment>
<dbReference type="InterPro" id="IPR012338">
    <property type="entry name" value="Beta-lactam/transpept-like"/>
</dbReference>
<feature type="domain" description="Glycosyl transferase family 51" evidence="30">
    <location>
        <begin position="53"/>
        <end position="231"/>
    </location>
</feature>
<keyword evidence="33" id="KW-1185">Reference proteome</keyword>
<dbReference type="GO" id="GO:0071555">
    <property type="term" value="P:cell wall organization"/>
    <property type="evidence" value="ECO:0007669"/>
    <property type="project" value="UniProtKB-KW"/>
</dbReference>
<evidence type="ECO:0000256" key="15">
    <source>
        <dbReference type="ARBA" id="ARBA00022960"/>
    </source>
</evidence>
<comment type="caution">
    <text evidence="32">The sequence shown here is derived from an EMBL/GenBank/DDBJ whole genome shotgun (WGS) entry which is preliminary data.</text>
</comment>
<keyword evidence="28" id="KW-0732">Signal</keyword>